<reference evidence="4" key="1">
    <citation type="submission" date="2024-06" db="UniProtKB">
        <authorList>
            <consortium name="RefSeq"/>
        </authorList>
    </citation>
    <scope>NUCLEOTIDE SEQUENCE [LARGE SCALE GENOMIC DNA]</scope>
</reference>
<feature type="chain" id="PRO_5034820201" evidence="2">
    <location>
        <begin position="20"/>
        <end position="228"/>
    </location>
</feature>
<keyword evidence="4" id="KW-1185">Reference proteome</keyword>
<dbReference type="Gene3D" id="3.10.100.10">
    <property type="entry name" value="Mannose-Binding Protein A, subunit A"/>
    <property type="match status" value="1"/>
</dbReference>
<dbReference type="CDD" id="cd00037">
    <property type="entry name" value="CLECT"/>
    <property type="match status" value="1"/>
</dbReference>
<accession>A0A8B8BVQ7</accession>
<organism evidence="4 5">
    <name type="scientific">Crassostrea virginica</name>
    <name type="common">Eastern oyster</name>
    <dbReference type="NCBI Taxonomy" id="6565"/>
    <lineage>
        <taxon>Eukaryota</taxon>
        <taxon>Metazoa</taxon>
        <taxon>Spiralia</taxon>
        <taxon>Lophotrochozoa</taxon>
        <taxon>Mollusca</taxon>
        <taxon>Bivalvia</taxon>
        <taxon>Autobranchia</taxon>
        <taxon>Pteriomorphia</taxon>
        <taxon>Ostreida</taxon>
        <taxon>Ostreoidea</taxon>
        <taxon>Ostreidae</taxon>
        <taxon>Crassostrea</taxon>
    </lineage>
</organism>
<dbReference type="GeneID" id="111113440"/>
<dbReference type="Pfam" id="PF00059">
    <property type="entry name" value="Lectin_C"/>
    <property type="match status" value="1"/>
</dbReference>
<proteinExistence type="predicted"/>
<dbReference type="SUPFAM" id="SSF56436">
    <property type="entry name" value="C-type lectin-like"/>
    <property type="match status" value="1"/>
</dbReference>
<evidence type="ECO:0000259" key="3">
    <source>
        <dbReference type="PROSITE" id="PS50041"/>
    </source>
</evidence>
<dbReference type="PROSITE" id="PS50041">
    <property type="entry name" value="C_TYPE_LECTIN_2"/>
    <property type="match status" value="1"/>
</dbReference>
<dbReference type="OrthoDB" id="7357196at2759"/>
<dbReference type="InterPro" id="IPR016186">
    <property type="entry name" value="C-type_lectin-like/link_sf"/>
</dbReference>
<evidence type="ECO:0000313" key="5">
    <source>
        <dbReference type="RefSeq" id="XP_022307448.1"/>
    </source>
</evidence>
<gene>
    <name evidence="5" type="primary">LOC111113440</name>
</gene>
<name>A0A8B8BVQ7_CRAVI</name>
<dbReference type="InterPro" id="IPR001304">
    <property type="entry name" value="C-type_lectin-like"/>
</dbReference>
<sequence length="228" mass="26003">MATSCRVFLLFAFLLCAYAQNDGILKKQLSDLHYQLFKSVQNKTSLVKMIAFETQCNRNGCSFNGCNGEDSNTCENQLMKKLTQIQKSVDSLNYAKNLTKGCKSGWKAYGGHCYLYIKTPHNWFEAQMKCREFGGTLVQIDSKEENDWLLKTLPKERSWLDHTDVGTEGTWKLFSTGRSPTFTNWSKGQPDNRGNQDCACNYYNRKTGAWDDVTCSYKLGFICEISDS</sequence>
<reference evidence="5" key="2">
    <citation type="submission" date="2025-08" db="UniProtKB">
        <authorList>
            <consortium name="RefSeq"/>
        </authorList>
    </citation>
    <scope>IDENTIFICATION</scope>
    <source>
        <tissue evidence="5">Whole sample</tissue>
    </source>
</reference>
<keyword evidence="1" id="KW-1015">Disulfide bond</keyword>
<dbReference type="InterPro" id="IPR018378">
    <property type="entry name" value="C-type_lectin_CS"/>
</dbReference>
<dbReference type="RefSeq" id="XP_022307448.1">
    <property type="nucleotide sequence ID" value="XM_022451740.1"/>
</dbReference>
<dbReference type="InterPro" id="IPR050111">
    <property type="entry name" value="C-type_lectin/snaclec_domain"/>
</dbReference>
<feature type="domain" description="C-type lectin" evidence="3">
    <location>
        <begin position="109"/>
        <end position="224"/>
    </location>
</feature>
<dbReference type="PROSITE" id="PS00615">
    <property type="entry name" value="C_TYPE_LECTIN_1"/>
    <property type="match status" value="1"/>
</dbReference>
<dbReference type="InterPro" id="IPR016187">
    <property type="entry name" value="CTDL_fold"/>
</dbReference>
<dbReference type="PANTHER" id="PTHR22803">
    <property type="entry name" value="MANNOSE, PHOSPHOLIPASE, LECTIN RECEPTOR RELATED"/>
    <property type="match status" value="1"/>
</dbReference>
<protein>
    <submittedName>
        <fullName evidence="5">Perlucin-like protein isoform X2</fullName>
    </submittedName>
</protein>
<feature type="signal peptide" evidence="2">
    <location>
        <begin position="1"/>
        <end position="19"/>
    </location>
</feature>
<evidence type="ECO:0000256" key="1">
    <source>
        <dbReference type="ARBA" id="ARBA00023157"/>
    </source>
</evidence>
<keyword evidence="2" id="KW-0732">Signal</keyword>
<evidence type="ECO:0000313" key="4">
    <source>
        <dbReference type="Proteomes" id="UP000694844"/>
    </source>
</evidence>
<dbReference type="Proteomes" id="UP000694844">
    <property type="component" value="Chromosome 1"/>
</dbReference>
<dbReference type="SMART" id="SM00034">
    <property type="entry name" value="CLECT"/>
    <property type="match status" value="1"/>
</dbReference>
<evidence type="ECO:0000256" key="2">
    <source>
        <dbReference type="SAM" id="SignalP"/>
    </source>
</evidence>
<dbReference type="AlphaFoldDB" id="A0A8B8BVQ7"/>